<keyword evidence="4" id="KW-0410">Iron transport</keyword>
<accession>A0A8I2KPE6</accession>
<evidence type="ECO:0000256" key="2">
    <source>
        <dbReference type="ARBA" id="ARBA00022448"/>
    </source>
</evidence>
<dbReference type="EMBL" id="WEIA01000018">
    <property type="protein sequence ID" value="NLR23736.1"/>
    <property type="molecule type" value="Genomic_DNA"/>
</dbReference>
<keyword evidence="3 12" id="KW-1134">Transmembrane beta strand</keyword>
<dbReference type="InterPro" id="IPR012910">
    <property type="entry name" value="Plug_dom"/>
</dbReference>
<dbReference type="InterPro" id="IPR036942">
    <property type="entry name" value="Beta-barrel_TonB_sf"/>
</dbReference>
<keyword evidence="18" id="KW-0675">Receptor</keyword>
<dbReference type="Gene3D" id="2.170.130.10">
    <property type="entry name" value="TonB-dependent receptor, plug domain"/>
    <property type="match status" value="1"/>
</dbReference>
<evidence type="ECO:0000256" key="12">
    <source>
        <dbReference type="PROSITE-ProRule" id="PRU01360"/>
    </source>
</evidence>
<dbReference type="SUPFAM" id="SSF56935">
    <property type="entry name" value="Porins"/>
    <property type="match status" value="1"/>
</dbReference>
<organism evidence="18 20">
    <name type="scientific">Pseudoalteromonas maricaloris</name>
    <dbReference type="NCBI Taxonomy" id="184924"/>
    <lineage>
        <taxon>Bacteria</taxon>
        <taxon>Pseudomonadati</taxon>
        <taxon>Pseudomonadota</taxon>
        <taxon>Gammaproteobacteria</taxon>
        <taxon>Alteromonadales</taxon>
        <taxon>Pseudoalteromonadaceae</taxon>
        <taxon>Pseudoalteromonas</taxon>
    </lineage>
</organism>
<dbReference type="Pfam" id="PF07715">
    <property type="entry name" value="Plug"/>
    <property type="match status" value="1"/>
</dbReference>
<sequence length="778" mass="85915">MKTQRKLNLITTALLSTLAINAYANDDKTKDDKVIEEVTVVGQSVSFANNATSDEMSKQQSAMTSALAVIDNLPGVLINEGDTFGSDDWSTTVSIRGFQLSLDEQQIGITVDGIANGNSNYGGGAKANRYIDTENLGAVQVSQGTADIASRSNEALGGTLNFTTIDPTEKQGLTLSITSGDFEAQKYFARYETGEIIENTYAWISVSSSSNSDWIQQVANNERDHLAAKIKHQKGPLTVKAYASYDDVVEANYQRVSQEQFEADPAWDRLTDTITGIPHIDQVYRNGWRTHRENIFGYIEATYEQTNWALTSNVYYHTNEGRGDWVPPYLVDINNDGLNQPHSEVTGTAPYTGGSPIGRIYFVDSEGKALKPNAKCTSSLTFPYGGADEEYDPACYSAGAIPVGSYRHTHYGKDRLGINADFTFYGKIADMDNTIRAGFWYEDYQREEWRDWHKRIDARVSANFDHTPYWIQYSREFNVDTTMLYIEDELDFGLARLRVGAKKFLVELEGVDKFSGQKVALDSDSDALLSAGIVAPMPIEGLELFAGYAENFAAIKDNVLEREASALEQIEPETAENIDLGFRYSSTEFNASLTYYDVTFDNRISFIAPDSPDGIDYLIGTNGSYVNVGGIESSGFESSVTWYVTNSWGIYASYTYNDSTYTGGLNDFPAGNTVFGSAEDLAVISIDWAEGPYFAGLSTKWVGERYMDAKNTQRVDSYMTSDFYAGVAIDSPLSGVENMELRLTINNLTDESYLGGIAGQSAWIGAPRTAAVNFKLTF</sequence>
<dbReference type="EMBL" id="CP137579">
    <property type="protein sequence ID" value="WOX31216.1"/>
    <property type="molecule type" value="Genomic_DNA"/>
</dbReference>
<evidence type="ECO:0000259" key="16">
    <source>
        <dbReference type="Pfam" id="PF00593"/>
    </source>
</evidence>
<dbReference type="PROSITE" id="PS01156">
    <property type="entry name" value="TONB_DEPENDENT_REC_2"/>
    <property type="match status" value="1"/>
</dbReference>
<keyword evidence="5 12" id="KW-0812">Transmembrane</keyword>
<proteinExistence type="inferred from homology"/>
<feature type="short sequence motif" description="TonB C-terminal box" evidence="13">
    <location>
        <begin position="761"/>
        <end position="778"/>
    </location>
</feature>
<evidence type="ECO:0000256" key="1">
    <source>
        <dbReference type="ARBA" id="ARBA00004571"/>
    </source>
</evidence>
<dbReference type="InterPro" id="IPR039426">
    <property type="entry name" value="TonB-dep_rcpt-like"/>
</dbReference>
<evidence type="ECO:0000256" key="6">
    <source>
        <dbReference type="ARBA" id="ARBA00022729"/>
    </source>
</evidence>
<dbReference type="PROSITE" id="PS52016">
    <property type="entry name" value="TONB_DEPENDENT_REC_3"/>
    <property type="match status" value="1"/>
</dbReference>
<evidence type="ECO:0000256" key="3">
    <source>
        <dbReference type="ARBA" id="ARBA00022452"/>
    </source>
</evidence>
<dbReference type="Pfam" id="PF00593">
    <property type="entry name" value="TonB_dep_Rec_b-barrel"/>
    <property type="match status" value="1"/>
</dbReference>
<keyword evidence="9 14" id="KW-0798">TonB box</keyword>
<evidence type="ECO:0000256" key="7">
    <source>
        <dbReference type="ARBA" id="ARBA00023004"/>
    </source>
</evidence>
<evidence type="ECO:0000313" key="19">
    <source>
        <dbReference type="EMBL" id="WOX31216.1"/>
    </source>
</evidence>
<evidence type="ECO:0000256" key="8">
    <source>
        <dbReference type="ARBA" id="ARBA00023065"/>
    </source>
</evidence>
<evidence type="ECO:0000256" key="10">
    <source>
        <dbReference type="ARBA" id="ARBA00023136"/>
    </source>
</evidence>
<keyword evidence="10 12" id="KW-0472">Membrane</keyword>
<feature type="chain" id="PRO_5044460692" evidence="15">
    <location>
        <begin position="25"/>
        <end position="778"/>
    </location>
</feature>
<dbReference type="InterPro" id="IPR000531">
    <property type="entry name" value="Beta-barrel_TonB"/>
</dbReference>
<feature type="domain" description="TonB-dependent receptor plug" evidence="17">
    <location>
        <begin position="51"/>
        <end position="157"/>
    </location>
</feature>
<dbReference type="PANTHER" id="PTHR32552">
    <property type="entry name" value="FERRICHROME IRON RECEPTOR-RELATED"/>
    <property type="match status" value="1"/>
</dbReference>
<dbReference type="Proteomes" id="UP001304419">
    <property type="component" value="Chromosome 2"/>
</dbReference>
<dbReference type="RefSeq" id="WP_039494941.1">
    <property type="nucleotide sequence ID" value="NZ_CBCSDF010000021.1"/>
</dbReference>
<evidence type="ECO:0000256" key="4">
    <source>
        <dbReference type="ARBA" id="ARBA00022496"/>
    </source>
</evidence>
<dbReference type="InterPro" id="IPR037066">
    <property type="entry name" value="Plug_dom_sf"/>
</dbReference>
<evidence type="ECO:0000256" key="14">
    <source>
        <dbReference type="RuleBase" id="RU003357"/>
    </source>
</evidence>
<reference evidence="18" key="1">
    <citation type="submission" date="2019-10" db="EMBL/GenBank/DDBJ databases">
        <authorList>
            <person name="Paulsen S."/>
        </authorList>
    </citation>
    <scope>NUCLEOTIDE SEQUENCE</scope>
    <source>
        <strain evidence="18">LMG 19692</strain>
    </source>
</reference>
<evidence type="ECO:0000256" key="9">
    <source>
        <dbReference type="ARBA" id="ARBA00023077"/>
    </source>
</evidence>
<dbReference type="AlphaFoldDB" id="A0A8I2KPE6"/>
<dbReference type="PANTHER" id="PTHR32552:SF89">
    <property type="entry name" value="CATECHOLATE SIDEROPHORE RECEPTOR FIU"/>
    <property type="match status" value="1"/>
</dbReference>
<evidence type="ECO:0000256" key="11">
    <source>
        <dbReference type="ARBA" id="ARBA00023237"/>
    </source>
</evidence>
<keyword evidence="7" id="KW-0408">Iron</keyword>
<dbReference type="GO" id="GO:0015344">
    <property type="term" value="F:siderophore uptake transmembrane transporter activity"/>
    <property type="evidence" value="ECO:0007669"/>
    <property type="project" value="TreeGrafter"/>
</dbReference>
<dbReference type="GO" id="GO:0009279">
    <property type="term" value="C:cell outer membrane"/>
    <property type="evidence" value="ECO:0007669"/>
    <property type="project" value="UniProtKB-SubCell"/>
</dbReference>
<reference evidence="19 21" key="2">
    <citation type="submission" date="2023-10" db="EMBL/GenBank/DDBJ databases">
        <title>To unveil natural product biosynthetic capacity in Pseudoalteromonas.</title>
        <authorList>
            <person name="Wang J."/>
        </authorList>
    </citation>
    <scope>NUCLEOTIDE SEQUENCE [LARGE SCALE GENOMIC DNA]</scope>
    <source>
        <strain evidence="19 21">DSM 15914</strain>
    </source>
</reference>
<feature type="signal peptide" evidence="15">
    <location>
        <begin position="1"/>
        <end position="24"/>
    </location>
</feature>
<evidence type="ECO:0000313" key="18">
    <source>
        <dbReference type="EMBL" id="NLR23736.1"/>
    </source>
</evidence>
<evidence type="ECO:0000256" key="5">
    <source>
        <dbReference type="ARBA" id="ARBA00022692"/>
    </source>
</evidence>
<evidence type="ECO:0000259" key="17">
    <source>
        <dbReference type="Pfam" id="PF07715"/>
    </source>
</evidence>
<keyword evidence="2 12" id="KW-0813">Transport</keyword>
<gene>
    <name evidence="18" type="ORF">F9Y85_20910</name>
    <name evidence="19" type="ORF">R5H13_19945</name>
</gene>
<evidence type="ECO:0000256" key="15">
    <source>
        <dbReference type="SAM" id="SignalP"/>
    </source>
</evidence>
<evidence type="ECO:0000256" key="13">
    <source>
        <dbReference type="PROSITE-ProRule" id="PRU10144"/>
    </source>
</evidence>
<evidence type="ECO:0000313" key="21">
    <source>
        <dbReference type="Proteomes" id="UP001304419"/>
    </source>
</evidence>
<dbReference type="InterPro" id="IPR010917">
    <property type="entry name" value="TonB_rcpt_CS"/>
</dbReference>
<evidence type="ECO:0000313" key="20">
    <source>
        <dbReference type="Proteomes" id="UP000646877"/>
    </source>
</evidence>
<keyword evidence="8" id="KW-0406">Ion transport</keyword>
<comment type="subcellular location">
    <subcellularLocation>
        <location evidence="1 12">Cell outer membrane</location>
        <topology evidence="1 12">Multi-pass membrane protein</topology>
    </subcellularLocation>
</comment>
<dbReference type="Gene3D" id="2.40.170.20">
    <property type="entry name" value="TonB-dependent receptor, beta-barrel domain"/>
    <property type="match status" value="1"/>
</dbReference>
<name>A0A8I2KPE6_9GAMM</name>
<keyword evidence="6 15" id="KW-0732">Signal</keyword>
<feature type="domain" description="TonB-dependent receptor-like beta-barrel" evidence="16">
    <location>
        <begin position="298"/>
        <end position="748"/>
    </location>
</feature>
<keyword evidence="21" id="KW-1185">Reference proteome</keyword>
<comment type="similarity">
    <text evidence="12 14">Belongs to the TonB-dependent receptor family.</text>
</comment>
<protein>
    <submittedName>
        <fullName evidence="18">TonB-dependent receptor</fullName>
    </submittedName>
</protein>
<dbReference type="Proteomes" id="UP000646877">
    <property type="component" value="Unassembled WGS sequence"/>
</dbReference>
<keyword evidence="11 12" id="KW-0998">Cell outer membrane</keyword>